<accession>A0A927ICE5</accession>
<dbReference type="Pfam" id="PF18029">
    <property type="entry name" value="Glyoxalase_6"/>
    <property type="match status" value="1"/>
</dbReference>
<dbReference type="InterPro" id="IPR029068">
    <property type="entry name" value="Glyas_Bleomycin-R_OHBP_Dase"/>
</dbReference>
<gene>
    <name evidence="3" type="ORF">IF129_10480</name>
</gene>
<evidence type="ECO:0000313" key="4">
    <source>
        <dbReference type="Proteomes" id="UP000632289"/>
    </source>
</evidence>
<feature type="domain" description="VOC" evidence="2">
    <location>
        <begin position="59"/>
        <end position="123"/>
    </location>
</feature>
<organism evidence="3 4">
    <name type="scientific">Streptomyces chumphonensis</name>
    <dbReference type="NCBI Taxonomy" id="1214925"/>
    <lineage>
        <taxon>Bacteria</taxon>
        <taxon>Bacillati</taxon>
        <taxon>Actinomycetota</taxon>
        <taxon>Actinomycetes</taxon>
        <taxon>Kitasatosporales</taxon>
        <taxon>Streptomycetaceae</taxon>
        <taxon>Streptomyces</taxon>
    </lineage>
</organism>
<dbReference type="AlphaFoldDB" id="A0A927ICE5"/>
<dbReference type="PROSITE" id="PS51819">
    <property type="entry name" value="VOC"/>
    <property type="match status" value="1"/>
</dbReference>
<reference evidence="3" key="1">
    <citation type="submission" date="2020-09" db="EMBL/GenBank/DDBJ databases">
        <title>Secondary metabolite and genome analysis of marine Streptomyces chumphonensis KK1-2T.</title>
        <authorList>
            <person name="Phongsopitanun W."/>
            <person name="Kanchanasin P."/>
            <person name="Pittayakhajonwut P."/>
            <person name="Suwanborirux K."/>
            <person name="Tanasupawat S."/>
        </authorList>
    </citation>
    <scope>NUCLEOTIDE SEQUENCE</scope>
    <source>
        <strain evidence="3">KK1-2</strain>
    </source>
</reference>
<feature type="region of interest" description="Disordered" evidence="1">
    <location>
        <begin position="1"/>
        <end position="64"/>
    </location>
</feature>
<dbReference type="Gene3D" id="3.10.180.10">
    <property type="entry name" value="2,3-Dihydroxybiphenyl 1,2-Dioxygenase, domain 1"/>
    <property type="match status" value="1"/>
</dbReference>
<dbReference type="InterPro" id="IPR037523">
    <property type="entry name" value="VOC_core"/>
</dbReference>
<keyword evidence="4" id="KW-1185">Reference proteome</keyword>
<proteinExistence type="predicted"/>
<protein>
    <recommendedName>
        <fullName evidence="2">VOC domain-containing protein</fullName>
    </recommendedName>
</protein>
<evidence type="ECO:0000259" key="2">
    <source>
        <dbReference type="PROSITE" id="PS51819"/>
    </source>
</evidence>
<dbReference type="InterPro" id="IPR041581">
    <property type="entry name" value="Glyoxalase_6"/>
</dbReference>
<name>A0A927ICE5_9ACTN</name>
<evidence type="ECO:0000313" key="3">
    <source>
        <dbReference type="EMBL" id="MBD3931982.1"/>
    </source>
</evidence>
<feature type="compositionally biased region" description="Polar residues" evidence="1">
    <location>
        <begin position="55"/>
        <end position="64"/>
    </location>
</feature>
<sequence>MRLDGARRRTPSEGRCDDDRHVDADEQDHPDLAGLETEARASPWTGRRGDGESGRMTSRVHSVTVGSRDPYRLAAFWAEVLGATLADDRRRPDGSGWAVLHDPEGNEFRVVRNASERALAHPA</sequence>
<comment type="caution">
    <text evidence="3">The sequence shown here is derived from an EMBL/GenBank/DDBJ whole genome shotgun (WGS) entry which is preliminary data.</text>
</comment>
<dbReference type="Proteomes" id="UP000632289">
    <property type="component" value="Unassembled WGS sequence"/>
</dbReference>
<evidence type="ECO:0000256" key="1">
    <source>
        <dbReference type="SAM" id="MobiDB-lite"/>
    </source>
</evidence>
<dbReference type="SUPFAM" id="SSF54593">
    <property type="entry name" value="Glyoxalase/Bleomycin resistance protein/Dihydroxybiphenyl dioxygenase"/>
    <property type="match status" value="1"/>
</dbReference>
<feature type="compositionally biased region" description="Basic and acidic residues" evidence="1">
    <location>
        <begin position="1"/>
        <end position="31"/>
    </location>
</feature>
<dbReference type="EMBL" id="JACXYU010000004">
    <property type="protein sequence ID" value="MBD3931982.1"/>
    <property type="molecule type" value="Genomic_DNA"/>
</dbReference>